<evidence type="ECO:0000313" key="1">
    <source>
        <dbReference type="EMBL" id="NHN88861.1"/>
    </source>
</evidence>
<gene>
    <name evidence="1" type="ORF">GOB81_09480</name>
</gene>
<reference evidence="1 2" key="1">
    <citation type="journal article" date="2020" name="Int. J. Syst. Evol. Microbiol.">
        <title>Novel acetic acid bacteria from cider fermentations: Acetobacter conturbans sp. nov. and Acetobacter fallax sp. nov.</title>
        <authorList>
            <person name="Sombolestani A.S."/>
            <person name="Cleenwerck I."/>
            <person name="Cnockaert M."/>
            <person name="Borremans W."/>
            <person name="Wieme A.D."/>
            <person name="De Vuyst L."/>
            <person name="Vandamme P."/>
        </authorList>
    </citation>
    <scope>NUCLEOTIDE SEQUENCE [LARGE SCALE GENOMIC DNA]</scope>
    <source>
        <strain evidence="1 2">LMG 1627</strain>
    </source>
</reference>
<protein>
    <recommendedName>
        <fullName evidence="3">Phage protein</fullName>
    </recommendedName>
</protein>
<keyword evidence="2" id="KW-1185">Reference proteome</keyword>
<dbReference type="Proteomes" id="UP000631653">
    <property type="component" value="Unassembled WGS sequence"/>
</dbReference>
<organism evidence="1 2">
    <name type="scientific">Acetobacter conturbans</name>
    <dbReference type="NCBI Taxonomy" id="1737472"/>
    <lineage>
        <taxon>Bacteria</taxon>
        <taxon>Pseudomonadati</taxon>
        <taxon>Pseudomonadota</taxon>
        <taxon>Alphaproteobacteria</taxon>
        <taxon>Acetobacterales</taxon>
        <taxon>Acetobacteraceae</taxon>
        <taxon>Acetobacter</taxon>
    </lineage>
</organism>
<comment type="caution">
    <text evidence="1">The sequence shown here is derived from an EMBL/GenBank/DDBJ whole genome shotgun (WGS) entry which is preliminary data.</text>
</comment>
<dbReference type="RefSeq" id="WP_173570189.1">
    <property type="nucleotide sequence ID" value="NZ_WOSY01000008.1"/>
</dbReference>
<dbReference type="EMBL" id="WOSY01000008">
    <property type="protein sequence ID" value="NHN88861.1"/>
    <property type="molecule type" value="Genomic_DNA"/>
</dbReference>
<name>A0ABX0JZF9_9PROT</name>
<proteinExistence type="predicted"/>
<accession>A0ABX0JZF9</accession>
<evidence type="ECO:0008006" key="3">
    <source>
        <dbReference type="Google" id="ProtNLM"/>
    </source>
</evidence>
<sequence>MDKKNIEINCESGKKLTFREITPGEMLDLILACGAEGARNDAYLSVVQQWCSIRAINNIPIPFPTNKQSIRDLADELGNDGIEALEKYFDTSESPALIDEIESIKN</sequence>
<evidence type="ECO:0000313" key="2">
    <source>
        <dbReference type="Proteomes" id="UP000631653"/>
    </source>
</evidence>